<organism evidence="1 2">
    <name type="scientific">Paralvinella palmiformis</name>
    <dbReference type="NCBI Taxonomy" id="53620"/>
    <lineage>
        <taxon>Eukaryota</taxon>
        <taxon>Metazoa</taxon>
        <taxon>Spiralia</taxon>
        <taxon>Lophotrochozoa</taxon>
        <taxon>Annelida</taxon>
        <taxon>Polychaeta</taxon>
        <taxon>Sedentaria</taxon>
        <taxon>Canalipalpata</taxon>
        <taxon>Terebellida</taxon>
        <taxon>Terebelliformia</taxon>
        <taxon>Alvinellidae</taxon>
        <taxon>Paralvinella</taxon>
    </lineage>
</organism>
<comment type="caution">
    <text evidence="1">The sequence shown here is derived from an EMBL/GenBank/DDBJ whole genome shotgun (WGS) entry which is preliminary data.</text>
</comment>
<keyword evidence="2" id="KW-1185">Reference proteome</keyword>
<dbReference type="EMBL" id="JAODUP010000100">
    <property type="protein sequence ID" value="KAK2162337.1"/>
    <property type="molecule type" value="Genomic_DNA"/>
</dbReference>
<dbReference type="Proteomes" id="UP001208570">
    <property type="component" value="Unassembled WGS sequence"/>
</dbReference>
<reference evidence="1" key="1">
    <citation type="journal article" date="2023" name="Mol. Biol. Evol.">
        <title>Third-Generation Sequencing Reveals the Adaptive Role of the Epigenome in Three Deep-Sea Polychaetes.</title>
        <authorList>
            <person name="Perez M."/>
            <person name="Aroh O."/>
            <person name="Sun Y."/>
            <person name="Lan Y."/>
            <person name="Juniper S.K."/>
            <person name="Young C.R."/>
            <person name="Angers B."/>
            <person name="Qian P.Y."/>
        </authorList>
    </citation>
    <scope>NUCLEOTIDE SEQUENCE</scope>
    <source>
        <strain evidence="1">P08H-3</strain>
    </source>
</reference>
<gene>
    <name evidence="1" type="ORF">LSH36_100g06002</name>
</gene>
<evidence type="ECO:0000313" key="2">
    <source>
        <dbReference type="Proteomes" id="UP001208570"/>
    </source>
</evidence>
<protein>
    <submittedName>
        <fullName evidence="1">Uncharacterized protein</fullName>
    </submittedName>
</protein>
<accession>A0AAD9N9R8</accession>
<sequence>MTANDQLYGVLCYGGTLTKRPPGGATAQSKKFAKLQLELTAKSEIVRTLEDRILFLVEKVDKFLKKAKNEAIITKKDGKTYSTDMWMMIYDAIQSSPNTAHSIPH</sequence>
<evidence type="ECO:0000313" key="1">
    <source>
        <dbReference type="EMBL" id="KAK2162337.1"/>
    </source>
</evidence>
<name>A0AAD9N9R8_9ANNE</name>
<dbReference type="AlphaFoldDB" id="A0AAD9N9R8"/>
<proteinExistence type="predicted"/>